<comment type="subcellular location">
    <subcellularLocation>
        <location evidence="1 8">Cell membrane</location>
        <topology evidence="1 8">Multi-pass membrane protein</topology>
    </subcellularLocation>
</comment>
<dbReference type="Proteomes" id="UP000199417">
    <property type="component" value="Unassembled WGS sequence"/>
</dbReference>
<dbReference type="AlphaFoldDB" id="A0A1G6SGX4"/>
<sequence>MGEHGQVVRSGTAARRAGLPWSWFGLVPFFGYVSVFFLLPTAVIAYSAFRVRGEGGTSTFGGANMSAALSGAYLDALWNSATMSLVCAVIAAVLGVVLAYAVATSRGGVLPRLVSTSAAVLANFGGLPLAFLFVAAIGNAGVLTVFVQERLGLSLRDDLGLDLYSRGGVQFVYLYFLIPLMVLVITPALEGLRPEWREAADGLGARGWQYWRHVAGPALLPHFLGSIALLFCTAFSSYATAEALTNGTLAITPLRIDGALSGNVLAGQENLGAALALSMIVVVVPLTLLYQLMQRRSSRWLQ</sequence>
<gene>
    <name evidence="10" type="ORF">SAMN05444580_103135</name>
</gene>
<keyword evidence="7 8" id="KW-0472">Membrane</keyword>
<keyword evidence="4" id="KW-1003">Cell membrane</keyword>
<name>A0A1G6SGX4_9NOCA</name>
<keyword evidence="5 8" id="KW-0812">Transmembrane</keyword>
<dbReference type="PANTHER" id="PTHR42929">
    <property type="entry name" value="INNER MEMBRANE ABC TRANSPORTER PERMEASE PROTEIN YDCU-RELATED-RELATED"/>
    <property type="match status" value="1"/>
</dbReference>
<evidence type="ECO:0000313" key="11">
    <source>
        <dbReference type="Proteomes" id="UP000199417"/>
    </source>
</evidence>
<dbReference type="STRING" id="168276.SAMN05444580_103135"/>
<dbReference type="InterPro" id="IPR000515">
    <property type="entry name" value="MetI-like"/>
</dbReference>
<dbReference type="Gene3D" id="1.10.3720.10">
    <property type="entry name" value="MetI-like"/>
    <property type="match status" value="1"/>
</dbReference>
<feature type="domain" description="ABC transmembrane type-1" evidence="9">
    <location>
        <begin position="77"/>
        <end position="292"/>
    </location>
</feature>
<evidence type="ECO:0000256" key="1">
    <source>
        <dbReference type="ARBA" id="ARBA00004651"/>
    </source>
</evidence>
<keyword evidence="6 8" id="KW-1133">Transmembrane helix</keyword>
<feature type="transmembrane region" description="Helical" evidence="8">
    <location>
        <begin position="271"/>
        <end position="292"/>
    </location>
</feature>
<dbReference type="InterPro" id="IPR035906">
    <property type="entry name" value="MetI-like_sf"/>
</dbReference>
<feature type="transmembrane region" description="Helical" evidence="8">
    <location>
        <begin position="80"/>
        <end position="103"/>
    </location>
</feature>
<evidence type="ECO:0000256" key="8">
    <source>
        <dbReference type="RuleBase" id="RU363032"/>
    </source>
</evidence>
<dbReference type="GO" id="GO:0055085">
    <property type="term" value="P:transmembrane transport"/>
    <property type="evidence" value="ECO:0007669"/>
    <property type="project" value="InterPro"/>
</dbReference>
<dbReference type="Pfam" id="PF00528">
    <property type="entry name" value="BPD_transp_1"/>
    <property type="match status" value="1"/>
</dbReference>
<dbReference type="PROSITE" id="PS50928">
    <property type="entry name" value="ABC_TM1"/>
    <property type="match status" value="1"/>
</dbReference>
<evidence type="ECO:0000256" key="7">
    <source>
        <dbReference type="ARBA" id="ARBA00023136"/>
    </source>
</evidence>
<feature type="transmembrane region" description="Helical" evidence="8">
    <location>
        <begin position="124"/>
        <end position="147"/>
    </location>
</feature>
<dbReference type="GO" id="GO:0005886">
    <property type="term" value="C:plasma membrane"/>
    <property type="evidence" value="ECO:0007669"/>
    <property type="project" value="UniProtKB-SubCell"/>
</dbReference>
<feature type="transmembrane region" description="Helical" evidence="8">
    <location>
        <begin position="29"/>
        <end position="49"/>
    </location>
</feature>
<keyword evidence="11" id="KW-1185">Reference proteome</keyword>
<dbReference type="CDD" id="cd06261">
    <property type="entry name" value="TM_PBP2"/>
    <property type="match status" value="1"/>
</dbReference>
<organism evidence="10 11">
    <name type="scientific">Rhodococcus tukisamuensis</name>
    <dbReference type="NCBI Taxonomy" id="168276"/>
    <lineage>
        <taxon>Bacteria</taxon>
        <taxon>Bacillati</taxon>
        <taxon>Actinomycetota</taxon>
        <taxon>Actinomycetes</taxon>
        <taxon>Mycobacteriales</taxon>
        <taxon>Nocardiaceae</taxon>
        <taxon>Rhodococcus</taxon>
    </lineage>
</organism>
<evidence type="ECO:0000256" key="4">
    <source>
        <dbReference type="ARBA" id="ARBA00022475"/>
    </source>
</evidence>
<evidence type="ECO:0000256" key="5">
    <source>
        <dbReference type="ARBA" id="ARBA00022692"/>
    </source>
</evidence>
<protein>
    <submittedName>
        <fullName evidence="10">Putative spermidine/putrescine transport system permease protein</fullName>
    </submittedName>
</protein>
<dbReference type="EMBL" id="FNAB01000003">
    <property type="protein sequence ID" value="SDD16033.1"/>
    <property type="molecule type" value="Genomic_DNA"/>
</dbReference>
<dbReference type="PANTHER" id="PTHR42929:SF1">
    <property type="entry name" value="INNER MEMBRANE ABC TRANSPORTER PERMEASE PROTEIN YDCU-RELATED"/>
    <property type="match status" value="1"/>
</dbReference>
<feature type="transmembrane region" description="Helical" evidence="8">
    <location>
        <begin position="219"/>
        <end position="239"/>
    </location>
</feature>
<evidence type="ECO:0000256" key="3">
    <source>
        <dbReference type="ARBA" id="ARBA00022448"/>
    </source>
</evidence>
<evidence type="ECO:0000256" key="6">
    <source>
        <dbReference type="ARBA" id="ARBA00022989"/>
    </source>
</evidence>
<evidence type="ECO:0000256" key="2">
    <source>
        <dbReference type="ARBA" id="ARBA00007069"/>
    </source>
</evidence>
<reference evidence="10 11" key="1">
    <citation type="submission" date="2016-10" db="EMBL/GenBank/DDBJ databases">
        <authorList>
            <person name="de Groot N.N."/>
        </authorList>
    </citation>
    <scope>NUCLEOTIDE SEQUENCE [LARGE SCALE GENOMIC DNA]</scope>
    <source>
        <strain evidence="10 11">JCM 11308</strain>
    </source>
</reference>
<comment type="similarity">
    <text evidence="2">Belongs to the binding-protein-dependent transport system permease family. CysTW subfamily.</text>
</comment>
<evidence type="ECO:0000313" key="10">
    <source>
        <dbReference type="EMBL" id="SDD16033.1"/>
    </source>
</evidence>
<dbReference type="SUPFAM" id="SSF161098">
    <property type="entry name" value="MetI-like"/>
    <property type="match status" value="1"/>
</dbReference>
<evidence type="ECO:0000259" key="9">
    <source>
        <dbReference type="PROSITE" id="PS50928"/>
    </source>
</evidence>
<feature type="transmembrane region" description="Helical" evidence="8">
    <location>
        <begin position="167"/>
        <end position="189"/>
    </location>
</feature>
<keyword evidence="3 8" id="KW-0813">Transport</keyword>
<accession>A0A1G6SGX4</accession>
<proteinExistence type="inferred from homology"/>